<dbReference type="Ensembl" id="ENSSANT00000076845.1">
    <property type="protein sequence ID" value="ENSSANP00000072280.1"/>
    <property type="gene ID" value="ENSSANG00000035981.1"/>
</dbReference>
<feature type="domain" description="CIP2A N-terminal" evidence="2">
    <location>
        <begin position="21"/>
        <end position="416"/>
    </location>
</feature>
<feature type="coiled-coil region" evidence="1">
    <location>
        <begin position="662"/>
        <end position="797"/>
    </location>
</feature>
<dbReference type="InterPro" id="IPR011989">
    <property type="entry name" value="ARM-like"/>
</dbReference>
<feature type="domain" description="CIP2A N-terminal" evidence="2">
    <location>
        <begin position="428"/>
        <end position="515"/>
    </location>
</feature>
<sequence>MDVSTCLKSLLLAIRQYRNNRSALNASQLQKHIEDVSGLKCGGVLFSGQVLPSECLSGLMEVAGDPNTSHALTGSIISLLAQFASGGEAKEALHSSYNFTGTLAAIIHCNRTTPEEPLVLQCLNVLQQLTYNMRTLHCASHIHELISFLMQHVQSSNDDIVKACLGLMANLCRHDISVQSHIKSQSNVKAFYRALINFLGHNCLTVVVFALSILSSLTLNEEVGQKLFNAKNIHQTFQLIFNITVNGDGTLTRNYAVDLLGDLLKNPKIADYLTKYKHLSVCLSEVLGLLHSKDPDTASKVMELLVSLCSVPVLRKLVCETVLRPPAPRLQPGTRKCVQARGSEPSLALVHWVTSPLDGPEQCYMQALSLLAELFEEAIDSSLCSSAQSFVELLLQEVLVLLQSPDSTEGDQLLKKHSLLVSLCISSQVCSEVVLKTLELMSHLRQQMPDMETSFYRILQDQRMVTPLSLALTSNCREHVQVALHILFEAAPLPDFPSVILGDSIAANNAYRQRVGELSIWSSSASEDVSFMGKIFPIMHLQEKVKDVHMSEIIDVYEQKLSALACKESHLQDLLEAKALALSQADRLIAQYRCQRAQAEAEARKLASLLKDTERKKEDLQTELNDHLLEVERLKSDSQQLLEHNGRLQAVADQHQELKGTYNQLLSRYDKSEGMLKELQAAHISLTQQAEGLRKTNEGLKLQQERSLAELAEKEQQIKGLNTDSCSVPGLQNDLRRQEEQIHEMVENISILRKELNKTEQARKDTSIKASSLELQKSQLEAKLEKMEEELSKHSQMIAMIHSLSSSKLKGDATANLSL</sequence>
<dbReference type="SUPFAM" id="SSF48371">
    <property type="entry name" value="ARM repeat"/>
    <property type="match status" value="1"/>
</dbReference>
<dbReference type="Gene3D" id="1.25.10.10">
    <property type="entry name" value="Leucine-rich Repeat Variant"/>
    <property type="match status" value="1"/>
</dbReference>
<feature type="coiled-coil region" evidence="1">
    <location>
        <begin position="582"/>
        <end position="637"/>
    </location>
</feature>
<dbReference type="AlphaFoldDB" id="A0A671QS28"/>
<accession>A0A671QS28</accession>
<dbReference type="PANTHER" id="PTHR23161:SF2">
    <property type="entry name" value="PROTEIN CIP2A"/>
    <property type="match status" value="1"/>
</dbReference>
<dbReference type="InterPro" id="IPR048701">
    <property type="entry name" value="CIP2A_N"/>
</dbReference>
<dbReference type="PANTHER" id="PTHR23161">
    <property type="entry name" value="PROTEIN CIP2A"/>
    <property type="match status" value="1"/>
</dbReference>
<proteinExistence type="predicted"/>
<keyword evidence="4" id="KW-1185">Reference proteome</keyword>
<reference evidence="3" key="1">
    <citation type="submission" date="2025-08" db="UniProtKB">
        <authorList>
            <consortium name="Ensembl"/>
        </authorList>
    </citation>
    <scope>IDENTIFICATION</scope>
</reference>
<name>A0A671QS28_9TELE</name>
<evidence type="ECO:0000313" key="3">
    <source>
        <dbReference type="Ensembl" id="ENSSANP00000072280.1"/>
    </source>
</evidence>
<dbReference type="Pfam" id="PF21044">
    <property type="entry name" value="CIP2A_N"/>
    <property type="match status" value="2"/>
</dbReference>
<dbReference type="InterPro" id="IPR016024">
    <property type="entry name" value="ARM-type_fold"/>
</dbReference>
<evidence type="ECO:0000256" key="1">
    <source>
        <dbReference type="SAM" id="Coils"/>
    </source>
</evidence>
<reference evidence="3" key="2">
    <citation type="submission" date="2025-09" db="UniProtKB">
        <authorList>
            <consortium name="Ensembl"/>
        </authorList>
    </citation>
    <scope>IDENTIFICATION</scope>
</reference>
<dbReference type="InterPro" id="IPR042510">
    <property type="entry name" value="CIP2A"/>
</dbReference>
<dbReference type="Proteomes" id="UP000472260">
    <property type="component" value="Unassembled WGS sequence"/>
</dbReference>
<keyword evidence="1" id="KW-0175">Coiled coil</keyword>
<organism evidence="3 4">
    <name type="scientific">Sinocyclocheilus anshuiensis</name>
    <dbReference type="NCBI Taxonomy" id="1608454"/>
    <lineage>
        <taxon>Eukaryota</taxon>
        <taxon>Metazoa</taxon>
        <taxon>Chordata</taxon>
        <taxon>Craniata</taxon>
        <taxon>Vertebrata</taxon>
        <taxon>Euteleostomi</taxon>
        <taxon>Actinopterygii</taxon>
        <taxon>Neopterygii</taxon>
        <taxon>Teleostei</taxon>
        <taxon>Ostariophysi</taxon>
        <taxon>Cypriniformes</taxon>
        <taxon>Cyprinidae</taxon>
        <taxon>Cyprininae</taxon>
        <taxon>Sinocyclocheilus</taxon>
    </lineage>
</organism>
<gene>
    <name evidence="3" type="primary">LOC107663670</name>
</gene>
<evidence type="ECO:0000259" key="2">
    <source>
        <dbReference type="Pfam" id="PF21044"/>
    </source>
</evidence>
<evidence type="ECO:0000313" key="4">
    <source>
        <dbReference type="Proteomes" id="UP000472260"/>
    </source>
</evidence>
<protein>
    <submittedName>
        <fullName evidence="3">Protein CIP2A homolog</fullName>
    </submittedName>
</protein>